<name>A0A4Z1D4F8_9ACTN</name>
<dbReference type="Proteomes" id="UP000298159">
    <property type="component" value="Unassembled WGS sequence"/>
</dbReference>
<dbReference type="GeneID" id="95449082"/>
<dbReference type="SMART" id="SM00860">
    <property type="entry name" value="SMI1_KNR4"/>
    <property type="match status" value="1"/>
</dbReference>
<comment type="caution">
    <text evidence="2">The sequence shown here is derived from an EMBL/GenBank/DDBJ whole genome shotgun (WGS) entry which is preliminary data.</text>
</comment>
<evidence type="ECO:0000313" key="3">
    <source>
        <dbReference type="Proteomes" id="UP000298159"/>
    </source>
</evidence>
<gene>
    <name evidence="2" type="ORF">E5083_15885</name>
</gene>
<dbReference type="InterPro" id="IPR037883">
    <property type="entry name" value="Knr4/Smi1-like_sf"/>
</dbReference>
<dbReference type="AlphaFoldDB" id="A0A4Z1D4F8"/>
<dbReference type="Pfam" id="PF09346">
    <property type="entry name" value="SMI1_KNR4"/>
    <property type="match status" value="1"/>
</dbReference>
<keyword evidence="3" id="KW-1185">Reference proteome</keyword>
<evidence type="ECO:0000313" key="2">
    <source>
        <dbReference type="EMBL" id="TGN76659.1"/>
    </source>
</evidence>
<dbReference type="Gene3D" id="3.40.1580.10">
    <property type="entry name" value="SMI1/KNR4-like"/>
    <property type="match status" value="1"/>
</dbReference>
<protein>
    <submittedName>
        <fullName evidence="2">SMI1/KNR4 family protein</fullName>
    </submittedName>
</protein>
<feature type="domain" description="Knr4/Smi1-like" evidence="1">
    <location>
        <begin position="17"/>
        <end position="132"/>
    </location>
</feature>
<organism evidence="2 3">
    <name type="scientific">Streptomyces bauhiniae</name>
    <dbReference type="NCBI Taxonomy" id="2340725"/>
    <lineage>
        <taxon>Bacteria</taxon>
        <taxon>Bacillati</taxon>
        <taxon>Actinomycetota</taxon>
        <taxon>Actinomycetes</taxon>
        <taxon>Kitasatosporales</taxon>
        <taxon>Streptomycetaceae</taxon>
        <taxon>Streptomyces</taxon>
    </lineage>
</organism>
<dbReference type="EMBL" id="SRRT01000004">
    <property type="protein sequence ID" value="TGN76659.1"/>
    <property type="molecule type" value="Genomic_DNA"/>
</dbReference>
<accession>A0A4Z1D4F8</accession>
<dbReference type="InterPro" id="IPR018958">
    <property type="entry name" value="Knr4/Smi1-like_dom"/>
</dbReference>
<dbReference type="RefSeq" id="WP_135786341.1">
    <property type="nucleotide sequence ID" value="NZ_SRRT01000004.1"/>
</dbReference>
<reference evidence="2 3" key="1">
    <citation type="submission" date="2019-04" db="EMBL/GenBank/DDBJ databases">
        <title>Streptomyces sp. nov. Bv016 isolated from bark of Buahinia variegata.</title>
        <authorList>
            <person name="Kanchanasin P."/>
            <person name="Tanasupawat S."/>
            <person name="Yuki M."/>
            <person name="Kudo T."/>
        </authorList>
    </citation>
    <scope>NUCLEOTIDE SEQUENCE [LARGE SCALE GENOMIC DNA]</scope>
    <source>
        <strain evidence="2 3">Bv016</strain>
    </source>
</reference>
<evidence type="ECO:0000259" key="1">
    <source>
        <dbReference type="SMART" id="SM00860"/>
    </source>
</evidence>
<proteinExistence type="predicted"/>
<sequence length="143" mass="16670">MWRELTSEFPEVELQEPADPRDLALIEERLGQPLPEPMRELLLETNGIEDSYGTEFVWTAEKILQENESFRTDAQFRELYMPFDALMFFGDSGGGDQFAVVRTPLRDDIFVWDHETDSRTWIAPSLENYLRGALGSDGEDWYR</sequence>
<dbReference type="SUPFAM" id="SSF160631">
    <property type="entry name" value="SMI1/KNR4-like"/>
    <property type="match status" value="1"/>
</dbReference>